<accession>A0AB34H2C2</accession>
<name>A0AB34H2C2_ESCRO</name>
<protein>
    <submittedName>
        <fullName evidence="1">Uncharacterized protein</fullName>
    </submittedName>
</protein>
<organism evidence="1 2">
    <name type="scientific">Eschrichtius robustus</name>
    <name type="common">California gray whale</name>
    <name type="synonym">Eschrichtius gibbosus</name>
    <dbReference type="NCBI Taxonomy" id="9764"/>
    <lineage>
        <taxon>Eukaryota</taxon>
        <taxon>Metazoa</taxon>
        <taxon>Chordata</taxon>
        <taxon>Craniata</taxon>
        <taxon>Vertebrata</taxon>
        <taxon>Euteleostomi</taxon>
        <taxon>Mammalia</taxon>
        <taxon>Eutheria</taxon>
        <taxon>Laurasiatheria</taxon>
        <taxon>Artiodactyla</taxon>
        <taxon>Whippomorpha</taxon>
        <taxon>Cetacea</taxon>
        <taxon>Mysticeti</taxon>
        <taxon>Eschrichtiidae</taxon>
        <taxon>Eschrichtius</taxon>
    </lineage>
</organism>
<evidence type="ECO:0000313" key="1">
    <source>
        <dbReference type="EMBL" id="KAJ8786917.1"/>
    </source>
</evidence>
<comment type="caution">
    <text evidence="1">The sequence shown here is derived from an EMBL/GenBank/DDBJ whole genome shotgun (WGS) entry which is preliminary data.</text>
</comment>
<dbReference type="Proteomes" id="UP001159641">
    <property type="component" value="Unassembled WGS sequence"/>
</dbReference>
<sequence length="124" mass="12750">MSGGLLCSVVPLGPKWFSLLLEGPESGGKAAPVLRKGQFEREAGIRQTPAVPGAVLSAARSSALLIQSPNHPSQQLPLTHFTEGRRLCPCPSAATPAEGPGLQDPILVCSALGDVCDCQGRVGP</sequence>
<reference evidence="1 2" key="1">
    <citation type="submission" date="2022-11" db="EMBL/GenBank/DDBJ databases">
        <title>Whole genome sequence of Eschrichtius robustus ER-17-0199.</title>
        <authorList>
            <person name="Bruniche-Olsen A."/>
            <person name="Black A.N."/>
            <person name="Fields C.J."/>
            <person name="Walden K."/>
            <person name="Dewoody J.A."/>
        </authorList>
    </citation>
    <scope>NUCLEOTIDE SEQUENCE [LARGE SCALE GENOMIC DNA]</scope>
    <source>
        <strain evidence="1">ER-17-0199</strain>
        <tissue evidence="1">Blubber</tissue>
    </source>
</reference>
<dbReference type="AlphaFoldDB" id="A0AB34H2C2"/>
<proteinExistence type="predicted"/>
<gene>
    <name evidence="1" type="ORF">J1605_023172</name>
</gene>
<dbReference type="EMBL" id="JAIQCJ010001896">
    <property type="protein sequence ID" value="KAJ8786917.1"/>
    <property type="molecule type" value="Genomic_DNA"/>
</dbReference>
<evidence type="ECO:0000313" key="2">
    <source>
        <dbReference type="Proteomes" id="UP001159641"/>
    </source>
</evidence>
<keyword evidence="2" id="KW-1185">Reference proteome</keyword>